<keyword evidence="2" id="KW-0547">Nucleotide-binding</keyword>
<dbReference type="Pfam" id="PF13380">
    <property type="entry name" value="CoA_binding_2"/>
    <property type="match status" value="1"/>
</dbReference>
<dbReference type="Gene3D" id="3.40.50.720">
    <property type="entry name" value="NAD(P)-binding Rossmann-like Domain"/>
    <property type="match status" value="1"/>
</dbReference>
<evidence type="ECO:0000313" key="5">
    <source>
        <dbReference type="EMBL" id="RSN75940.1"/>
    </source>
</evidence>
<keyword evidence="7" id="KW-1185">Reference proteome</keyword>
<dbReference type="InterPro" id="IPR043938">
    <property type="entry name" value="Ligase_CoA_dom"/>
</dbReference>
<dbReference type="EMBL" id="RCOS01000066">
    <property type="protein sequence ID" value="RSN75940.1"/>
    <property type="molecule type" value="Genomic_DNA"/>
</dbReference>
<name>A0A3R9PGP3_9CREN</name>
<dbReference type="InterPro" id="IPR003781">
    <property type="entry name" value="CoA-bd"/>
</dbReference>
<keyword evidence="3" id="KW-0067">ATP-binding</keyword>
<dbReference type="PANTHER" id="PTHR43334:SF2">
    <property type="entry name" value="ACETATE--COA LIGASE [ADP-FORMING]"/>
    <property type="match status" value="1"/>
</dbReference>
<protein>
    <submittedName>
        <fullName evidence="5">CoA-binding protein</fullName>
    </submittedName>
</protein>
<dbReference type="InterPro" id="IPR051538">
    <property type="entry name" value="Acyl-CoA_Synth/Transferase"/>
</dbReference>
<dbReference type="GO" id="GO:0043758">
    <property type="term" value="F:acetate-CoA ligase (ADP-forming) activity"/>
    <property type="evidence" value="ECO:0007669"/>
    <property type="project" value="InterPro"/>
</dbReference>
<dbReference type="InterPro" id="IPR032875">
    <property type="entry name" value="Succ_CoA_lig_flav_dom"/>
</dbReference>
<dbReference type="Pfam" id="PF19045">
    <property type="entry name" value="Ligase_CoA_2"/>
    <property type="match status" value="1"/>
</dbReference>
<evidence type="ECO:0000313" key="6">
    <source>
        <dbReference type="EMBL" id="RZN62464.1"/>
    </source>
</evidence>
<dbReference type="Proteomes" id="UP000277582">
    <property type="component" value="Unassembled WGS sequence"/>
</dbReference>
<proteinExistence type="predicted"/>
<dbReference type="PANTHER" id="PTHR43334">
    <property type="entry name" value="ACETATE--COA LIGASE [ADP-FORMING]"/>
    <property type="match status" value="1"/>
</dbReference>
<reference evidence="5 7" key="1">
    <citation type="submission" date="2018-10" db="EMBL/GenBank/DDBJ databases">
        <title>Co-occurring genomic capacity for anaerobic methane metabolism and dissimilatory sulfite reduction discovered in the Korarchaeota.</title>
        <authorList>
            <person name="Mckay L.J."/>
            <person name="Dlakic M."/>
            <person name="Fields M.W."/>
            <person name="Delmont T.O."/>
            <person name="Eren A.M."/>
            <person name="Jay Z.J."/>
            <person name="Klingelsmith K.B."/>
            <person name="Rusch D.B."/>
            <person name="Inskeep W.P."/>
        </authorList>
    </citation>
    <scope>NUCLEOTIDE SEQUENCE [LARGE SCALE GENOMIC DNA]</scope>
    <source>
        <strain evidence="5 7">MDKW</strain>
    </source>
</reference>
<evidence type="ECO:0000256" key="2">
    <source>
        <dbReference type="ARBA" id="ARBA00022741"/>
    </source>
</evidence>
<keyword evidence="1" id="KW-0436">Ligase</keyword>
<evidence type="ECO:0000256" key="3">
    <source>
        <dbReference type="ARBA" id="ARBA00022840"/>
    </source>
</evidence>
<dbReference type="Proteomes" id="UP000316217">
    <property type="component" value="Unassembled WGS sequence"/>
</dbReference>
<evidence type="ECO:0000259" key="4">
    <source>
        <dbReference type="SMART" id="SM00881"/>
    </source>
</evidence>
<dbReference type="SUPFAM" id="SSF51735">
    <property type="entry name" value="NAD(P)-binding Rossmann-fold domains"/>
    <property type="match status" value="1"/>
</dbReference>
<reference evidence="6 8" key="2">
    <citation type="journal article" date="2019" name="Nat. Microbiol.">
        <title>Wide diversity of methane and short-chain alkane metabolisms in uncultured archaea.</title>
        <authorList>
            <person name="Borrel G."/>
            <person name="Adam P.S."/>
            <person name="McKay L.J."/>
            <person name="Chen L.X."/>
            <person name="Sierra-Garcia I.N."/>
            <person name="Sieber C.M."/>
            <person name="Letourneur Q."/>
            <person name="Ghozlane A."/>
            <person name="Andersen G.L."/>
            <person name="Li W.J."/>
            <person name="Hallam S.J."/>
            <person name="Muyzer G."/>
            <person name="de Oliveira V.M."/>
            <person name="Inskeep W.P."/>
            <person name="Banfield J.F."/>
            <person name="Gribaldo S."/>
        </authorList>
    </citation>
    <scope>NUCLEOTIDE SEQUENCE [LARGE SCALE GENOMIC DNA]</scope>
    <source>
        <strain evidence="6">NM4</strain>
    </source>
</reference>
<dbReference type="InterPro" id="IPR016102">
    <property type="entry name" value="Succinyl-CoA_synth-like"/>
</dbReference>
<dbReference type="SUPFAM" id="SSF52210">
    <property type="entry name" value="Succinyl-CoA synthetase domains"/>
    <property type="match status" value="2"/>
</dbReference>
<dbReference type="RefSeq" id="WP_125670978.1">
    <property type="nucleotide sequence ID" value="NZ_RCOS01000066.1"/>
</dbReference>
<dbReference type="EMBL" id="RXII01000046">
    <property type="protein sequence ID" value="RZN62464.1"/>
    <property type="molecule type" value="Genomic_DNA"/>
</dbReference>
<accession>A0A3R9PGP3</accession>
<gene>
    <name evidence="5" type="ORF">D6D85_05235</name>
    <name evidence="6" type="ORF">EF810_02605</name>
</gene>
<feature type="domain" description="CoA-binding" evidence="4">
    <location>
        <begin position="7"/>
        <end position="101"/>
    </location>
</feature>
<dbReference type="Pfam" id="PF13607">
    <property type="entry name" value="Succ_CoA_lig"/>
    <property type="match status" value="1"/>
</dbReference>
<evidence type="ECO:0000313" key="8">
    <source>
        <dbReference type="Proteomes" id="UP000316217"/>
    </source>
</evidence>
<comment type="caution">
    <text evidence="5">The sequence shown here is derived from an EMBL/GenBank/DDBJ whole genome shotgun (WGS) entry which is preliminary data.</text>
</comment>
<dbReference type="InterPro" id="IPR036291">
    <property type="entry name" value="NAD(P)-bd_dom_sf"/>
</dbReference>
<evidence type="ECO:0000313" key="7">
    <source>
        <dbReference type="Proteomes" id="UP000277582"/>
    </source>
</evidence>
<dbReference type="SMART" id="SM00881">
    <property type="entry name" value="CoA_binding"/>
    <property type="match status" value="1"/>
</dbReference>
<dbReference type="GO" id="GO:0005524">
    <property type="term" value="F:ATP binding"/>
    <property type="evidence" value="ECO:0007669"/>
    <property type="project" value="UniProtKB-KW"/>
</dbReference>
<evidence type="ECO:0000256" key="1">
    <source>
        <dbReference type="ARBA" id="ARBA00022598"/>
    </source>
</evidence>
<dbReference type="AlphaFoldDB" id="A0A3R9PGP3"/>
<sequence>MVGVAEALNPRSIAVIGASRNPEKIGYVVLKQLLSKFRGKLYPINPSADEILGLKCYKSIMEVPDVVDLAVIAVPADHVIEVIKECGAKGVKAAVVLSSGFAEIGNRELEERLVEEARKGGVRIIGPNCMGIFDPGRGIDMLFVKEELLPRCKPGSIALLSQSGSVGTNMLSMLRRMNLGISTFVSYGNKADVDEADLLDVLADDERTRVITIYLEGVRDGRRLMNAIRRIRKPVVVLKVGRSEAGERAVASHTGSLAGSSRLYIAALRQAGAVIVDSMEELIDASKALSMQPPVMGKRVFIVTNGGGYGIMAVDELERRGMVVPKTPDEIKAVLKKEFPPYYSLENPIDLTANSTPDQYRMVLDILCNSEVCDAILVIPLMGIPNFDPMEVAEVISSMKCKRPVVVSFVSHTEETDKAKEIIEGSGIPVYESPERAARAIYFLYEYGRSYSGRGEADIPHSYRR</sequence>
<dbReference type="Gene3D" id="3.40.50.261">
    <property type="entry name" value="Succinyl-CoA synthetase domains"/>
    <property type="match status" value="2"/>
</dbReference>
<organism evidence="5 7">
    <name type="scientific">Candidatus Methanodesulfokora washburnensis</name>
    <dbReference type="NCBI Taxonomy" id="2478471"/>
    <lineage>
        <taxon>Archaea</taxon>
        <taxon>Thermoproteota</taxon>
        <taxon>Candidatus Korarchaeia</taxon>
        <taxon>Candidatus Korarchaeia incertae sedis</taxon>
        <taxon>Candidatus Methanodesulfokora</taxon>
    </lineage>
</organism>
<dbReference type="OrthoDB" id="18103at2157"/>